<dbReference type="PIRSF" id="PIRSF005813">
    <property type="entry name" value="MSH2"/>
    <property type="match status" value="1"/>
</dbReference>
<comment type="similarity">
    <text evidence="1">Belongs to the DNA mismatch repair MutS family.</text>
</comment>
<dbReference type="EMBL" id="JAHBMH010000003">
    <property type="protein sequence ID" value="KAK1940330.1"/>
    <property type="molecule type" value="Genomic_DNA"/>
</dbReference>
<dbReference type="GO" id="GO:0006298">
    <property type="term" value="P:mismatch repair"/>
    <property type="evidence" value="ECO:0007669"/>
    <property type="project" value="InterPro"/>
</dbReference>
<keyword evidence="4" id="KW-0238">DNA-binding</keyword>
<dbReference type="SUPFAM" id="SSF52540">
    <property type="entry name" value="P-loop containing nucleoside triphosphate hydrolases"/>
    <property type="match status" value="1"/>
</dbReference>
<dbReference type="InterPro" id="IPR011184">
    <property type="entry name" value="DNA_mismatch_repair_Msh2"/>
</dbReference>
<protein>
    <submittedName>
        <fullName evidence="7">DNA mismatch repair enzyme</fullName>
    </submittedName>
</protein>
<dbReference type="PANTHER" id="PTHR11361:SF35">
    <property type="entry name" value="DNA MISMATCH REPAIR PROTEIN MSH2"/>
    <property type="match status" value="1"/>
</dbReference>
<dbReference type="GO" id="GO:0030983">
    <property type="term" value="F:mismatched DNA binding"/>
    <property type="evidence" value="ECO:0007669"/>
    <property type="project" value="InterPro"/>
</dbReference>
<dbReference type="Gene3D" id="1.10.1420.10">
    <property type="match status" value="2"/>
</dbReference>
<dbReference type="PANTHER" id="PTHR11361">
    <property type="entry name" value="DNA MISMATCH REPAIR PROTEIN MUTS FAMILY MEMBER"/>
    <property type="match status" value="1"/>
</dbReference>
<gene>
    <name evidence="7" type="ORF">X943_002547</name>
</gene>
<dbReference type="GO" id="GO:0006312">
    <property type="term" value="P:mitotic recombination"/>
    <property type="evidence" value="ECO:0007669"/>
    <property type="project" value="TreeGrafter"/>
</dbReference>
<evidence type="ECO:0000313" key="7">
    <source>
        <dbReference type="EMBL" id="KAK1940330.1"/>
    </source>
</evidence>
<evidence type="ECO:0000256" key="2">
    <source>
        <dbReference type="ARBA" id="ARBA00022741"/>
    </source>
</evidence>
<dbReference type="GO" id="GO:0032301">
    <property type="term" value="C:MutSalpha complex"/>
    <property type="evidence" value="ECO:0007669"/>
    <property type="project" value="TreeGrafter"/>
</dbReference>
<keyword evidence="5" id="KW-0234">DNA repair</keyword>
<reference evidence="7" key="2">
    <citation type="submission" date="2021-05" db="EMBL/GenBank/DDBJ databases">
        <authorList>
            <person name="Pain A."/>
        </authorList>
    </citation>
    <scope>NUCLEOTIDE SEQUENCE</scope>
    <source>
        <strain evidence="7">1802A</strain>
    </source>
</reference>
<keyword evidence="5" id="KW-0227">DNA damage</keyword>
<dbReference type="Pfam" id="PF05190">
    <property type="entry name" value="MutS_IV"/>
    <property type="match status" value="1"/>
</dbReference>
<dbReference type="InterPro" id="IPR007696">
    <property type="entry name" value="DNA_mismatch_repair_MutS_core"/>
</dbReference>
<dbReference type="InterPro" id="IPR007861">
    <property type="entry name" value="DNA_mismatch_repair_MutS_clamp"/>
</dbReference>
<keyword evidence="8" id="KW-1185">Reference proteome</keyword>
<reference evidence="7" key="1">
    <citation type="journal article" date="2014" name="Nucleic Acids Res.">
        <title>The evolutionary dynamics of variant antigen genes in Babesia reveal a history of genomic innovation underlying host-parasite interaction.</title>
        <authorList>
            <person name="Jackson A.P."/>
            <person name="Otto T.D."/>
            <person name="Darby A."/>
            <person name="Ramaprasad A."/>
            <person name="Xia D."/>
            <person name="Echaide I.E."/>
            <person name="Farber M."/>
            <person name="Gahlot S."/>
            <person name="Gamble J."/>
            <person name="Gupta D."/>
            <person name="Gupta Y."/>
            <person name="Jackson L."/>
            <person name="Malandrin L."/>
            <person name="Malas T.B."/>
            <person name="Moussa E."/>
            <person name="Nair M."/>
            <person name="Reid A.J."/>
            <person name="Sanders M."/>
            <person name="Sharma J."/>
            <person name="Tracey A."/>
            <person name="Quail M.A."/>
            <person name="Weir W."/>
            <person name="Wastling J.M."/>
            <person name="Hall N."/>
            <person name="Willadsen P."/>
            <person name="Lingelbach K."/>
            <person name="Shiels B."/>
            <person name="Tait A."/>
            <person name="Berriman M."/>
            <person name="Allred D.R."/>
            <person name="Pain A."/>
        </authorList>
    </citation>
    <scope>NUCLEOTIDE SEQUENCE</scope>
    <source>
        <strain evidence="7">1802A</strain>
    </source>
</reference>
<organism evidence="7 8">
    <name type="scientific">Babesia divergens</name>
    <dbReference type="NCBI Taxonomy" id="32595"/>
    <lineage>
        <taxon>Eukaryota</taxon>
        <taxon>Sar</taxon>
        <taxon>Alveolata</taxon>
        <taxon>Apicomplexa</taxon>
        <taxon>Aconoidasida</taxon>
        <taxon>Piroplasmida</taxon>
        <taxon>Babesiidae</taxon>
        <taxon>Babesia</taxon>
    </lineage>
</organism>
<dbReference type="Pfam" id="PF00488">
    <property type="entry name" value="MutS_V"/>
    <property type="match status" value="1"/>
</dbReference>
<proteinExistence type="inferred from homology"/>
<dbReference type="Proteomes" id="UP001195914">
    <property type="component" value="Unassembled WGS sequence"/>
</dbReference>
<name>A0AAD9GKV4_BABDI</name>
<keyword evidence="2" id="KW-0547">Nucleotide-binding</keyword>
<dbReference type="AlphaFoldDB" id="A0AAD9GKV4"/>
<dbReference type="InterPro" id="IPR027417">
    <property type="entry name" value="P-loop_NTPase"/>
</dbReference>
<accession>A0AAD9GKV4</accession>
<dbReference type="SMART" id="SM00533">
    <property type="entry name" value="MUTSd"/>
    <property type="match status" value="1"/>
</dbReference>
<comment type="caution">
    <text evidence="7">The sequence shown here is derived from an EMBL/GenBank/DDBJ whole genome shotgun (WGS) entry which is preliminary data.</text>
</comment>
<dbReference type="SUPFAM" id="SSF48334">
    <property type="entry name" value="DNA repair protein MutS, domain III"/>
    <property type="match status" value="1"/>
</dbReference>
<dbReference type="Gene3D" id="3.40.50.300">
    <property type="entry name" value="P-loop containing nucleotide triphosphate hydrolases"/>
    <property type="match status" value="1"/>
</dbReference>
<dbReference type="InterPro" id="IPR036187">
    <property type="entry name" value="DNA_mismatch_repair_MutS_sf"/>
</dbReference>
<evidence type="ECO:0000313" key="8">
    <source>
        <dbReference type="Proteomes" id="UP001195914"/>
    </source>
</evidence>
<evidence type="ECO:0000256" key="5">
    <source>
        <dbReference type="ARBA" id="ARBA00023204"/>
    </source>
</evidence>
<dbReference type="PROSITE" id="PS00486">
    <property type="entry name" value="DNA_MISMATCH_REPAIR_2"/>
    <property type="match status" value="1"/>
</dbReference>
<keyword evidence="3" id="KW-0067">ATP-binding</keyword>
<dbReference type="GO" id="GO:0005524">
    <property type="term" value="F:ATP binding"/>
    <property type="evidence" value="ECO:0007669"/>
    <property type="project" value="UniProtKB-KW"/>
</dbReference>
<evidence type="ECO:0000256" key="1">
    <source>
        <dbReference type="ARBA" id="ARBA00006271"/>
    </source>
</evidence>
<dbReference type="InterPro" id="IPR036678">
    <property type="entry name" value="MutS_con_dom_sf"/>
</dbReference>
<dbReference type="InterPro" id="IPR045076">
    <property type="entry name" value="MutS"/>
</dbReference>
<sequence>MDEDNPLDVLNTEGAYKHTVVLAVVCSRQKSAIKSIGLAICNLLNSSFQVAEISDNEYFTLLESIVLQVAPTVCTLCTTNDTLDIKRIKHILSLCNVQCVSHTFANAKDNISAAEELKLKSNIEFLLGENDHLRNHVKLLSQHLAMRALLSIFDTFDFMTHATFKNKFHMELYTVDKYLSMDRAAFASLSILPQNSNYMGNASSTTLFGLLNKCRTPIGTRRLRMWVSQPLTDIQEINNRHDCVEAFKANLYKIMQAECLRKVPDLDAIAVKLRGVDGNSEWSSKQKSSITFEDLVRLHDCIIAVNRMVQFILIPYDGKHANTVKKMFTEPLLHIASLFETYLRLVEKTVDLKEAERRNYVLNRNFDKILVKVGSKLDRIREDMESLRSSLEDELFYSSTKGRRGSTLKLVECNNMGFLFRVSKKDQTLVTSSDSPNLKVEKVRLNKNEFLFTTPQLRSLCTKFSNAHTEYERAQSTLVNKAFKVAASYWVLVERFANIIATLDILVGFAEVAATHNYVRPVIDTENKEVNLVGARHPLVECGFSTRVFVANDLVMKRETSRVHITTGPNMGGKSTYIRQVGLIAVMNQIGSFVPCTSAKLPVFQHILCRVGASDIQLRGVSTFLAEMVEAAAILKTANDNSLAIIDELGRGTSTYDGFGLAWAIIVDLIERTKCYCLCATHFHEMGNIAAEYPGVVNKYVNAKFFEETRKMVFLYEIKDGICKDSYAINVADIAMFPQDVIANAQKKLGELEDINKGDEVASLKRLSDSKSFEEFKEMIPSILKNTQIVV</sequence>
<dbReference type="SMART" id="SM00534">
    <property type="entry name" value="MUTSac"/>
    <property type="match status" value="1"/>
</dbReference>
<dbReference type="InterPro" id="IPR000432">
    <property type="entry name" value="DNA_mismatch_repair_MutS_C"/>
</dbReference>
<dbReference type="Gene3D" id="3.30.420.110">
    <property type="entry name" value="MutS, connector domain"/>
    <property type="match status" value="1"/>
</dbReference>
<dbReference type="GO" id="GO:0140664">
    <property type="term" value="F:ATP-dependent DNA damage sensor activity"/>
    <property type="evidence" value="ECO:0007669"/>
    <property type="project" value="InterPro"/>
</dbReference>
<evidence type="ECO:0000256" key="4">
    <source>
        <dbReference type="ARBA" id="ARBA00023125"/>
    </source>
</evidence>
<feature type="domain" description="DNA mismatch repair proteins mutS family" evidence="6">
    <location>
        <begin position="642"/>
        <end position="658"/>
    </location>
</feature>
<evidence type="ECO:0000256" key="3">
    <source>
        <dbReference type="ARBA" id="ARBA00022840"/>
    </source>
</evidence>
<dbReference type="Pfam" id="PF05192">
    <property type="entry name" value="MutS_III"/>
    <property type="match status" value="1"/>
</dbReference>
<evidence type="ECO:0000259" key="6">
    <source>
        <dbReference type="PROSITE" id="PS00486"/>
    </source>
</evidence>